<comment type="similarity">
    <text evidence="2">Belongs to the sesquipedalian family.</text>
</comment>
<dbReference type="OrthoDB" id="48057at2759"/>
<sequence>MEKTPTPTNRARASAATGSSSSNHNHADRTRRTTGRGGGGGKRPQLEGVLSKYTNLIQGWQNRYFVLDEDLNQLQYFVNEQGRSQKPRGTLPLIGASVTVSDEAPHMFVVSSANGELFKLRAVDGREQQLWMSHIQSCATDSSVRTLKDTNEQLGDKAVSSLDIQSSSRRSFSLLPSASSSTSSSPRLQRHLPHLPHLPHPQRSPAASRRAKHTQAQPDTLLGVREVIHQVECQQKSLVHSIELLPRRGGVSCLDQDLLLLKATSAATLRCLAQCLSMLQQHRHAHSLSDPAQPQVPPSEECDVDDEKAAGCQGPMLSEDQTNTC</sequence>
<dbReference type="Pfam" id="PF00169">
    <property type="entry name" value="PH"/>
    <property type="match status" value="1"/>
</dbReference>
<dbReference type="SUPFAM" id="SSF50729">
    <property type="entry name" value="PH domain-like"/>
    <property type="match status" value="1"/>
</dbReference>
<keyword evidence="2" id="KW-0333">Golgi apparatus</keyword>
<gene>
    <name evidence="6" type="primary">LOC108274826</name>
</gene>
<dbReference type="PANTHER" id="PTHR22902">
    <property type="entry name" value="SESQUIPEDALIAN"/>
    <property type="match status" value="1"/>
</dbReference>
<comment type="function">
    <text evidence="2">Plays a role in endocytic trafficking. Required for receptor recycling from endosomes, both to the trans-Golgi network and the plasma membrane.</text>
</comment>
<keyword evidence="2" id="KW-0967">Endosome</keyword>
<evidence type="ECO:0000259" key="4">
    <source>
        <dbReference type="PROSITE" id="PS50003"/>
    </source>
</evidence>
<feature type="region of interest" description="Disordered" evidence="3">
    <location>
        <begin position="1"/>
        <end position="46"/>
    </location>
</feature>
<reference evidence="6" key="2">
    <citation type="submission" date="2025-08" db="UniProtKB">
        <authorList>
            <consortium name="RefSeq"/>
        </authorList>
    </citation>
    <scope>IDENTIFICATION</scope>
    <source>
        <tissue evidence="6">Blood</tissue>
    </source>
</reference>
<dbReference type="Gene3D" id="2.30.29.30">
    <property type="entry name" value="Pleckstrin-homology domain (PH domain)/Phosphotyrosine-binding domain (PTB)"/>
    <property type="match status" value="1"/>
</dbReference>
<dbReference type="PANTHER" id="PTHR22902:SF27">
    <property type="entry name" value="PLECKSTRIN HOMOLOGY DOMAIN-CONTAINING FAMILY A MEMBER 3"/>
    <property type="match status" value="1"/>
</dbReference>
<feature type="region of interest" description="Disordered" evidence="3">
    <location>
        <begin position="173"/>
        <end position="216"/>
    </location>
</feature>
<dbReference type="InterPro" id="IPR045188">
    <property type="entry name" value="Boi1/Boi2-like"/>
</dbReference>
<dbReference type="KEGG" id="ipu:108274826"/>
<feature type="domain" description="PH" evidence="4">
    <location>
        <begin position="43"/>
        <end position="140"/>
    </location>
</feature>
<evidence type="ECO:0000256" key="1">
    <source>
        <dbReference type="ARBA" id="ARBA00022553"/>
    </source>
</evidence>
<protein>
    <recommendedName>
        <fullName evidence="2">Sesquipedalian</fullName>
        <shortName evidence="2">Ses</shortName>
    </recommendedName>
    <alternativeName>
        <fullName evidence="2">PH domain-containing endocytic trafficking adaptor</fullName>
    </alternativeName>
</protein>
<reference evidence="5" key="1">
    <citation type="journal article" date="2016" name="Nat. Commun.">
        <title>The channel catfish genome sequence provides insights into the evolution of scale formation in teleosts.</title>
        <authorList>
            <person name="Liu Z."/>
            <person name="Liu S."/>
            <person name="Yao J."/>
            <person name="Bao L."/>
            <person name="Zhang J."/>
            <person name="Li Y."/>
            <person name="Jiang C."/>
            <person name="Sun L."/>
            <person name="Wang R."/>
            <person name="Zhang Y."/>
            <person name="Zhou T."/>
            <person name="Zeng Q."/>
            <person name="Fu Q."/>
            <person name="Gao S."/>
            <person name="Li N."/>
            <person name="Koren S."/>
            <person name="Jiang Y."/>
            <person name="Zimin A."/>
            <person name="Xu P."/>
            <person name="Phillippy A.M."/>
            <person name="Geng X."/>
            <person name="Song L."/>
            <person name="Sun F."/>
            <person name="Li C."/>
            <person name="Wang X."/>
            <person name="Chen A."/>
            <person name="Jin Y."/>
            <person name="Yuan Z."/>
            <person name="Yang Y."/>
            <person name="Tan S."/>
            <person name="Peatman E."/>
            <person name="Lu J."/>
            <person name="Qin Z."/>
            <person name="Dunham R."/>
            <person name="Li Z."/>
            <person name="Sonstegard T."/>
            <person name="Feng J."/>
            <person name="Danzmann R.G."/>
            <person name="Schroeder S."/>
            <person name="Scheffler B."/>
            <person name="Duke M.V."/>
            <person name="Ballard L."/>
            <person name="Kucuktas H."/>
            <person name="Kaltenboeck L."/>
            <person name="Liu H."/>
            <person name="Armbruster J."/>
            <person name="Xie Y."/>
            <person name="Kirby M.L."/>
            <person name="Tian Y."/>
            <person name="Flanagan M.E."/>
            <person name="Mu W."/>
            <person name="Waldbieser G.C."/>
        </authorList>
    </citation>
    <scope>NUCLEOTIDE SEQUENCE [LARGE SCALE GENOMIC DNA]</scope>
    <source>
        <strain evidence="5">SDA103</strain>
    </source>
</reference>
<dbReference type="GO" id="GO:0001881">
    <property type="term" value="P:receptor recycling"/>
    <property type="evidence" value="ECO:0007669"/>
    <property type="project" value="UniProtKB-UniRule"/>
</dbReference>
<dbReference type="Proteomes" id="UP000221080">
    <property type="component" value="Chromosome 14"/>
</dbReference>
<dbReference type="SMART" id="SM00233">
    <property type="entry name" value="PH"/>
    <property type="match status" value="1"/>
</dbReference>
<keyword evidence="5" id="KW-1185">Reference proteome</keyword>
<dbReference type="GO" id="GO:0030136">
    <property type="term" value="C:clathrin-coated vesicle"/>
    <property type="evidence" value="ECO:0007669"/>
    <property type="project" value="UniProtKB-SubCell"/>
</dbReference>
<evidence type="ECO:0000256" key="2">
    <source>
        <dbReference type="RuleBase" id="RU369082"/>
    </source>
</evidence>
<keyword evidence="1 2" id="KW-0597">Phosphoprotein</keyword>
<dbReference type="GO" id="GO:0005802">
    <property type="term" value="C:trans-Golgi network"/>
    <property type="evidence" value="ECO:0007669"/>
    <property type="project" value="UniProtKB-UniRule"/>
</dbReference>
<dbReference type="GeneID" id="108274826"/>
<dbReference type="AlphaFoldDB" id="A0A2D0SDD3"/>
<accession>A0A2D0SDD3</accession>
<feature type="compositionally biased region" description="Low complexity" evidence="3">
    <location>
        <begin position="173"/>
        <end position="187"/>
    </location>
</feature>
<dbReference type="GO" id="GO:0007032">
    <property type="term" value="P:endosome organization"/>
    <property type="evidence" value="ECO:0007669"/>
    <property type="project" value="UniProtKB-UniRule"/>
</dbReference>
<dbReference type="GO" id="GO:0005769">
    <property type="term" value="C:early endosome"/>
    <property type="evidence" value="ECO:0007669"/>
    <property type="project" value="UniProtKB-SubCell"/>
</dbReference>
<feature type="compositionally biased region" description="Low complexity" evidence="3">
    <location>
        <begin position="8"/>
        <end position="24"/>
    </location>
</feature>
<dbReference type="PROSITE" id="PS50003">
    <property type="entry name" value="PH_DOMAIN"/>
    <property type="match status" value="1"/>
</dbReference>
<dbReference type="RefSeq" id="XP_017340733.1">
    <property type="nucleotide sequence ID" value="XM_017485244.3"/>
</dbReference>
<organism evidence="5 6">
    <name type="scientific">Ictalurus punctatus</name>
    <name type="common">Channel catfish</name>
    <name type="synonym">Silurus punctatus</name>
    <dbReference type="NCBI Taxonomy" id="7998"/>
    <lineage>
        <taxon>Eukaryota</taxon>
        <taxon>Metazoa</taxon>
        <taxon>Chordata</taxon>
        <taxon>Craniata</taxon>
        <taxon>Vertebrata</taxon>
        <taxon>Euteleostomi</taxon>
        <taxon>Actinopterygii</taxon>
        <taxon>Neopterygii</taxon>
        <taxon>Teleostei</taxon>
        <taxon>Ostariophysi</taxon>
        <taxon>Siluriformes</taxon>
        <taxon>Ictaluridae</taxon>
        <taxon>Ictalurus</taxon>
    </lineage>
</organism>
<name>A0A2D0SDD3_ICTPU</name>
<dbReference type="InterPro" id="IPR011993">
    <property type="entry name" value="PH-like_dom_sf"/>
</dbReference>
<proteinExistence type="inferred from homology"/>
<comment type="subcellular location">
    <subcellularLocation>
        <location evidence="2">Early endosome</location>
    </subcellularLocation>
    <subcellularLocation>
        <location evidence="2">Recycling endosome</location>
    </subcellularLocation>
    <subcellularLocation>
        <location evidence="2">Golgi apparatus</location>
        <location evidence="2">trans-Golgi network</location>
    </subcellularLocation>
    <subcellularLocation>
        <location evidence="2">Cytoplasmic vesicle</location>
        <location evidence="2">Clathrin-coated vesicle</location>
    </subcellularLocation>
</comment>
<keyword evidence="2" id="KW-0968">Cytoplasmic vesicle</keyword>
<evidence type="ECO:0000256" key="3">
    <source>
        <dbReference type="SAM" id="MobiDB-lite"/>
    </source>
</evidence>
<dbReference type="GO" id="GO:0042147">
    <property type="term" value="P:retrograde transport, endosome to Golgi"/>
    <property type="evidence" value="ECO:0007669"/>
    <property type="project" value="UniProtKB-UniRule"/>
</dbReference>
<feature type="region of interest" description="Disordered" evidence="3">
    <location>
        <begin position="286"/>
        <end position="325"/>
    </location>
</feature>
<dbReference type="GO" id="GO:0055037">
    <property type="term" value="C:recycling endosome"/>
    <property type="evidence" value="ECO:0007669"/>
    <property type="project" value="UniProtKB-SubCell"/>
</dbReference>
<evidence type="ECO:0000313" key="5">
    <source>
        <dbReference type="Proteomes" id="UP000221080"/>
    </source>
</evidence>
<dbReference type="InterPro" id="IPR001849">
    <property type="entry name" value="PH_domain"/>
</dbReference>
<evidence type="ECO:0000313" key="6">
    <source>
        <dbReference type="RefSeq" id="XP_017340733.1"/>
    </source>
</evidence>
<dbReference type="GO" id="GO:0005829">
    <property type="term" value="C:cytosol"/>
    <property type="evidence" value="ECO:0007669"/>
    <property type="project" value="GOC"/>
</dbReference>